<dbReference type="WBParaSite" id="ES5_v2.g5607.t1">
    <property type="protein sequence ID" value="ES5_v2.g5607.t1"/>
    <property type="gene ID" value="ES5_v2.g5607"/>
</dbReference>
<organism evidence="1 2">
    <name type="scientific">Panagrolaimus sp. ES5</name>
    <dbReference type="NCBI Taxonomy" id="591445"/>
    <lineage>
        <taxon>Eukaryota</taxon>
        <taxon>Metazoa</taxon>
        <taxon>Ecdysozoa</taxon>
        <taxon>Nematoda</taxon>
        <taxon>Chromadorea</taxon>
        <taxon>Rhabditida</taxon>
        <taxon>Tylenchina</taxon>
        <taxon>Panagrolaimomorpha</taxon>
        <taxon>Panagrolaimoidea</taxon>
        <taxon>Panagrolaimidae</taxon>
        <taxon>Panagrolaimus</taxon>
    </lineage>
</organism>
<proteinExistence type="predicted"/>
<sequence>MLRIPRSLLQVRPLATQITQSTSAQPKLDKLFKKIEFEVRGHDQAVLKSYMTFVQTACGHLDIKHSGVENLPYVRWVEWLLRSKFVHKKYKLHYETRTYIKKCSVYDITGSTASTLVEYLQRQVPEGVGMKVTYNEICAFPETMVVDMEDKDRQIVFVYGTLKKGQPNEHIMSNPETGKHIYLGPAQTVDKFPLFVASKYNIPFMLTEKGTGFRIHGEIYEVDNLKMIALDLLEGYPEFYTRNIFPVEKEDGEIAQAWIYQLREVDPRLLETKTTIFAKYSDGHGGRFYVRHENCGKNDDLF</sequence>
<reference evidence="2" key="1">
    <citation type="submission" date="2022-11" db="UniProtKB">
        <authorList>
            <consortium name="WormBaseParasite"/>
        </authorList>
    </citation>
    <scope>IDENTIFICATION</scope>
</reference>
<accession>A0AC34GNW1</accession>
<evidence type="ECO:0000313" key="2">
    <source>
        <dbReference type="WBParaSite" id="ES5_v2.g5607.t1"/>
    </source>
</evidence>
<dbReference type="Proteomes" id="UP000887579">
    <property type="component" value="Unplaced"/>
</dbReference>
<evidence type="ECO:0000313" key="1">
    <source>
        <dbReference type="Proteomes" id="UP000887579"/>
    </source>
</evidence>
<protein>
    <submittedName>
        <fullName evidence="2">Small ribosomal subunit protein uS10m</fullName>
    </submittedName>
</protein>
<name>A0AC34GNW1_9BILA</name>